<dbReference type="Pfam" id="PF01544">
    <property type="entry name" value="CorA"/>
    <property type="match status" value="1"/>
</dbReference>
<dbReference type="GO" id="GO:0005886">
    <property type="term" value="C:plasma membrane"/>
    <property type="evidence" value="ECO:0007669"/>
    <property type="project" value="UniProtKB-SubCell"/>
</dbReference>
<proteinExistence type="predicted"/>
<evidence type="ECO:0008006" key="9">
    <source>
        <dbReference type="Google" id="ProtNLM"/>
    </source>
</evidence>
<evidence type="ECO:0000256" key="6">
    <source>
        <dbReference type="SAM" id="Phobius"/>
    </source>
</evidence>
<keyword evidence="4 6" id="KW-0472">Membrane</keyword>
<keyword evidence="8" id="KW-1185">Reference proteome</keyword>
<evidence type="ECO:0000256" key="4">
    <source>
        <dbReference type="ARBA" id="ARBA00023136"/>
    </source>
</evidence>
<dbReference type="GO" id="GO:0050897">
    <property type="term" value="F:cobalt ion binding"/>
    <property type="evidence" value="ECO:0007669"/>
    <property type="project" value="TreeGrafter"/>
</dbReference>
<dbReference type="GO" id="GO:0015087">
    <property type="term" value="F:cobalt ion transmembrane transporter activity"/>
    <property type="evidence" value="ECO:0007669"/>
    <property type="project" value="TreeGrafter"/>
</dbReference>
<dbReference type="PANTHER" id="PTHR46494:SF1">
    <property type="entry name" value="CORA FAMILY METAL ION TRANSPORTER (EUROFUNG)"/>
    <property type="match status" value="1"/>
</dbReference>
<keyword evidence="2 6" id="KW-0812">Transmembrane</keyword>
<evidence type="ECO:0000256" key="3">
    <source>
        <dbReference type="ARBA" id="ARBA00022989"/>
    </source>
</evidence>
<dbReference type="SUPFAM" id="SSF144083">
    <property type="entry name" value="Magnesium transport protein CorA, transmembrane region"/>
    <property type="match status" value="1"/>
</dbReference>
<evidence type="ECO:0000313" key="8">
    <source>
        <dbReference type="Proteomes" id="UP000800092"/>
    </source>
</evidence>
<dbReference type="GO" id="GO:0000287">
    <property type="term" value="F:magnesium ion binding"/>
    <property type="evidence" value="ECO:0007669"/>
    <property type="project" value="TreeGrafter"/>
</dbReference>
<feature type="compositionally biased region" description="Basic residues" evidence="5">
    <location>
        <begin position="418"/>
        <end position="428"/>
    </location>
</feature>
<feature type="transmembrane region" description="Helical" evidence="6">
    <location>
        <begin position="556"/>
        <end position="578"/>
    </location>
</feature>
<sequence length="637" mass="73819">MSFERPDDYRNDPYWKKRRLTPAQLLVHDIELEHRGDGKGEILKTQELLSSTIVPGELERDELRDLLEVTELSAHPIEQQKWSTLVDEYGWLQSLRDRSRQGSAFVEPKLRQCRWIHISSKQTEYLEGCLFGLSDWRLEPKNVSSSLRQLEQCISKQERFSKHGRYFTPFFQNLSDRSSKTADPPLLLSVPFLDWSVQGKSPPLRFQVDKTEGYRSSRTSSHLLRSVLQHFYRLENTAEREKEQVFYKYRPWTTDRELDLKIRRWYGEYPTGLNVDELWILVIDDRHIVSFASNQSWKSRWPPLQMVYRVADVSFRSIRNAYFVSQRPNDYTALTHAVACLNGATGLLHRSFWPDVILCLTDRYAGYLNHLQYRLHRAPSTKLLMDLLQIQEELNIVIKLTKEQLELMCELQKAWKKHSQRKSKKRRSTVNSVASSSSALSASDGTMSTSTPPGVSKTPFGHATLRQLSLNAQLDPLAQLIENLHRELMDLQDLHENSNNLVTRTVQLVNIRLEDHGKAILVFTIVTIVFLPLSFVSSFFGMNFADIRNMSQDQGLFWIVGASVTAGVVGFSMLLAFYGTDISEKFFVWKEQHRDAWHAWPAWSRRGRTQAVARNGARELSFEILQASKTQAWHDGP</sequence>
<feature type="region of interest" description="Disordered" evidence="5">
    <location>
        <begin position="418"/>
        <end position="458"/>
    </location>
</feature>
<keyword evidence="3 6" id="KW-1133">Transmembrane helix</keyword>
<dbReference type="Proteomes" id="UP000800092">
    <property type="component" value="Unassembled WGS sequence"/>
</dbReference>
<dbReference type="OrthoDB" id="5430750at2759"/>
<feature type="transmembrane region" description="Helical" evidence="6">
    <location>
        <begin position="520"/>
        <end position="544"/>
    </location>
</feature>
<evidence type="ECO:0000256" key="1">
    <source>
        <dbReference type="ARBA" id="ARBA00004651"/>
    </source>
</evidence>
<feature type="compositionally biased region" description="Polar residues" evidence="5">
    <location>
        <begin position="444"/>
        <end position="453"/>
    </location>
</feature>
<evidence type="ECO:0000256" key="5">
    <source>
        <dbReference type="SAM" id="MobiDB-lite"/>
    </source>
</evidence>
<reference evidence="7" key="1">
    <citation type="journal article" date="2020" name="Stud. Mycol.">
        <title>101 Dothideomycetes genomes: a test case for predicting lifestyles and emergence of pathogens.</title>
        <authorList>
            <person name="Haridas S."/>
            <person name="Albert R."/>
            <person name="Binder M."/>
            <person name="Bloem J."/>
            <person name="Labutti K."/>
            <person name="Salamov A."/>
            <person name="Andreopoulos B."/>
            <person name="Baker S."/>
            <person name="Barry K."/>
            <person name="Bills G."/>
            <person name="Bluhm B."/>
            <person name="Cannon C."/>
            <person name="Castanera R."/>
            <person name="Culley D."/>
            <person name="Daum C."/>
            <person name="Ezra D."/>
            <person name="Gonzalez J."/>
            <person name="Henrissat B."/>
            <person name="Kuo A."/>
            <person name="Liang C."/>
            <person name="Lipzen A."/>
            <person name="Lutzoni F."/>
            <person name="Magnuson J."/>
            <person name="Mondo S."/>
            <person name="Nolan M."/>
            <person name="Ohm R."/>
            <person name="Pangilinan J."/>
            <person name="Park H.-J."/>
            <person name="Ramirez L."/>
            <person name="Alfaro M."/>
            <person name="Sun H."/>
            <person name="Tritt A."/>
            <person name="Yoshinaga Y."/>
            <person name="Zwiers L.-H."/>
            <person name="Turgeon B."/>
            <person name="Goodwin S."/>
            <person name="Spatafora J."/>
            <person name="Crous P."/>
            <person name="Grigoriev I."/>
        </authorList>
    </citation>
    <scope>NUCLEOTIDE SEQUENCE</scope>
    <source>
        <strain evidence="7">Tuck. ex Michener</strain>
    </source>
</reference>
<dbReference type="PANTHER" id="PTHR46494">
    <property type="entry name" value="CORA FAMILY METAL ION TRANSPORTER (EUROFUNG)"/>
    <property type="match status" value="1"/>
</dbReference>
<accession>A0A6A6H0U3</accession>
<dbReference type="GO" id="GO:0015095">
    <property type="term" value="F:magnesium ion transmembrane transporter activity"/>
    <property type="evidence" value="ECO:0007669"/>
    <property type="project" value="TreeGrafter"/>
</dbReference>
<gene>
    <name evidence="7" type="ORF">EV356DRAFT_451520</name>
</gene>
<comment type="subcellular location">
    <subcellularLocation>
        <location evidence="1">Cell membrane</location>
        <topology evidence="1">Multi-pass membrane protein</topology>
    </subcellularLocation>
</comment>
<protein>
    <recommendedName>
        <fullName evidence="9">Cora-domain-containing protein</fullName>
    </recommendedName>
</protein>
<dbReference type="Gene3D" id="1.20.58.340">
    <property type="entry name" value="Magnesium transport protein CorA, transmembrane region"/>
    <property type="match status" value="1"/>
</dbReference>
<evidence type="ECO:0000256" key="2">
    <source>
        <dbReference type="ARBA" id="ARBA00022692"/>
    </source>
</evidence>
<evidence type="ECO:0000313" key="7">
    <source>
        <dbReference type="EMBL" id="KAF2231696.1"/>
    </source>
</evidence>
<name>A0A6A6H0U3_VIRVR</name>
<feature type="compositionally biased region" description="Low complexity" evidence="5">
    <location>
        <begin position="432"/>
        <end position="443"/>
    </location>
</feature>
<dbReference type="AlphaFoldDB" id="A0A6A6H0U3"/>
<organism evidence="7 8">
    <name type="scientific">Viridothelium virens</name>
    <name type="common">Speckled blister lichen</name>
    <name type="synonym">Trypethelium virens</name>
    <dbReference type="NCBI Taxonomy" id="1048519"/>
    <lineage>
        <taxon>Eukaryota</taxon>
        <taxon>Fungi</taxon>
        <taxon>Dikarya</taxon>
        <taxon>Ascomycota</taxon>
        <taxon>Pezizomycotina</taxon>
        <taxon>Dothideomycetes</taxon>
        <taxon>Dothideomycetes incertae sedis</taxon>
        <taxon>Trypetheliales</taxon>
        <taxon>Trypetheliaceae</taxon>
        <taxon>Viridothelium</taxon>
    </lineage>
</organism>
<dbReference type="EMBL" id="ML991823">
    <property type="protein sequence ID" value="KAF2231696.1"/>
    <property type="molecule type" value="Genomic_DNA"/>
</dbReference>
<dbReference type="InterPro" id="IPR002523">
    <property type="entry name" value="MgTranspt_CorA/ZnTranspt_ZntB"/>
</dbReference>
<dbReference type="InterPro" id="IPR045863">
    <property type="entry name" value="CorA_TM1_TM2"/>
</dbReference>